<dbReference type="EMBL" id="QYYH01000263">
    <property type="protein sequence ID" value="RJY01562.1"/>
    <property type="molecule type" value="Genomic_DNA"/>
</dbReference>
<evidence type="ECO:0000313" key="2">
    <source>
        <dbReference type="Proteomes" id="UP000273022"/>
    </source>
</evidence>
<name>A0A3A6TML2_9GAMM</name>
<dbReference type="AlphaFoldDB" id="A0A3A6TML2"/>
<protein>
    <submittedName>
        <fullName evidence="1">Uncharacterized protein</fullName>
    </submittedName>
</protein>
<organism evidence="1 2">
    <name type="scientific">Parashewanella spongiae</name>
    <dbReference type="NCBI Taxonomy" id="342950"/>
    <lineage>
        <taxon>Bacteria</taxon>
        <taxon>Pseudomonadati</taxon>
        <taxon>Pseudomonadota</taxon>
        <taxon>Gammaproteobacteria</taxon>
        <taxon>Alteromonadales</taxon>
        <taxon>Shewanellaceae</taxon>
        <taxon>Parashewanella</taxon>
    </lineage>
</organism>
<comment type="caution">
    <text evidence="1">The sequence shown here is derived from an EMBL/GenBank/DDBJ whole genome shotgun (WGS) entry which is preliminary data.</text>
</comment>
<dbReference type="RefSeq" id="WP_121855297.1">
    <property type="nucleotide sequence ID" value="NZ_CP037952.1"/>
</dbReference>
<evidence type="ECO:0000313" key="1">
    <source>
        <dbReference type="EMBL" id="RJY01562.1"/>
    </source>
</evidence>
<proteinExistence type="predicted"/>
<gene>
    <name evidence="1" type="ORF">D5R81_19915</name>
</gene>
<keyword evidence="2" id="KW-1185">Reference proteome</keyword>
<sequence length="109" mass="12467">MIGITFKTPQHFGTTVHFKIGEDEPDTPLDCYCEAVFSDAVLGDEMSQALDGQALNHHYMHHHRKGEPIFTLPDSFIREVERMGYVVEKNSAYIKAELEEQYEDDEATC</sequence>
<dbReference type="OrthoDB" id="9798476at2"/>
<accession>A0A3A6TML2</accession>
<reference evidence="1 2" key="1">
    <citation type="submission" date="2018-09" db="EMBL/GenBank/DDBJ databases">
        <title>Phylogeny of the Shewanellaceae, and recommendation for two new genera, Pseudoshewanella and Parashewanella.</title>
        <authorList>
            <person name="Wang G."/>
        </authorList>
    </citation>
    <scope>NUCLEOTIDE SEQUENCE [LARGE SCALE GENOMIC DNA]</scope>
    <source>
        <strain evidence="1 2">KCTC 22492</strain>
    </source>
</reference>
<dbReference type="Proteomes" id="UP000273022">
    <property type="component" value="Unassembled WGS sequence"/>
</dbReference>